<dbReference type="InterPro" id="IPR017853">
    <property type="entry name" value="GH"/>
</dbReference>
<comment type="caution">
    <text evidence="1">The sequence shown here is derived from an EMBL/GenBank/DDBJ whole genome shotgun (WGS) entry which is preliminary data.</text>
</comment>
<reference evidence="1" key="2">
    <citation type="journal article" date="2023" name="IMA Fungus">
        <title>Comparative genomic study of the Penicillium genus elucidates a diverse pangenome and 15 lateral gene transfer events.</title>
        <authorList>
            <person name="Petersen C."/>
            <person name="Sorensen T."/>
            <person name="Nielsen M.R."/>
            <person name="Sondergaard T.E."/>
            <person name="Sorensen J.L."/>
            <person name="Fitzpatrick D.A."/>
            <person name="Frisvad J.C."/>
            <person name="Nielsen K.L."/>
        </authorList>
    </citation>
    <scope>NUCLEOTIDE SEQUENCE</scope>
    <source>
        <strain evidence="1">IBT 21917</strain>
    </source>
</reference>
<organism evidence="1 2">
    <name type="scientific">Penicillium capsulatum</name>
    <dbReference type="NCBI Taxonomy" id="69766"/>
    <lineage>
        <taxon>Eukaryota</taxon>
        <taxon>Fungi</taxon>
        <taxon>Dikarya</taxon>
        <taxon>Ascomycota</taxon>
        <taxon>Pezizomycotina</taxon>
        <taxon>Eurotiomycetes</taxon>
        <taxon>Eurotiomycetidae</taxon>
        <taxon>Eurotiales</taxon>
        <taxon>Aspergillaceae</taxon>
        <taxon>Penicillium</taxon>
    </lineage>
</organism>
<name>A0A9W9IKV8_9EURO</name>
<dbReference type="Proteomes" id="UP001146351">
    <property type="component" value="Unassembled WGS sequence"/>
</dbReference>
<accession>A0A9W9IKV8</accession>
<gene>
    <name evidence="1" type="ORF">N7492_003198</name>
</gene>
<dbReference type="AlphaFoldDB" id="A0A9W9IKV8"/>
<reference evidence="1" key="1">
    <citation type="submission" date="2022-11" db="EMBL/GenBank/DDBJ databases">
        <authorList>
            <person name="Petersen C."/>
        </authorList>
    </citation>
    <scope>NUCLEOTIDE SEQUENCE</scope>
    <source>
        <strain evidence="1">IBT 21917</strain>
    </source>
</reference>
<dbReference type="OrthoDB" id="3445803at2759"/>
<evidence type="ECO:0000313" key="2">
    <source>
        <dbReference type="Proteomes" id="UP001146351"/>
    </source>
</evidence>
<dbReference type="Gene3D" id="3.20.20.80">
    <property type="entry name" value="Glycosidases"/>
    <property type="match status" value="1"/>
</dbReference>
<keyword evidence="2" id="KW-1185">Reference proteome</keyword>
<evidence type="ECO:0000313" key="1">
    <source>
        <dbReference type="EMBL" id="KAJ5179988.1"/>
    </source>
</evidence>
<dbReference type="EMBL" id="JAPQKO010000002">
    <property type="protein sequence ID" value="KAJ5179988.1"/>
    <property type="molecule type" value="Genomic_DNA"/>
</dbReference>
<sequence>MVDLKANDAIEGLVWDIWNEPDMAHTYWARGQQRWIDLYIRTRKIFEDKVDRVEISGPSLSGRPVPGNNWWSNWLAHTSCDRQININEYANVGEQNPAGTAWWISHLERYNAIGLHGNWLSKLSLHDLLANLLTRTSDPHNYNATDYAAAPEFQVYKYYNLNMTGSRVKTSGSSDRLFDIYATVDEGKVRILSGARITPGNWQVTVNKLSTVGFSSQGPVNIQTWSFEGKSVGKRSMLRRTMGRLAQVLG</sequence>
<proteinExistence type="predicted"/>
<dbReference type="SUPFAM" id="SSF51445">
    <property type="entry name" value="(Trans)glycosidases"/>
    <property type="match status" value="1"/>
</dbReference>
<protein>
    <submittedName>
        <fullName evidence="1">Uncharacterized protein</fullName>
    </submittedName>
</protein>